<accession>A0A0N9I5F5</accession>
<dbReference type="AlphaFoldDB" id="A0A0N9I5F5"/>
<organism evidence="1 2">
    <name type="scientific">Kibdelosporangium phytohabitans</name>
    <dbReference type="NCBI Taxonomy" id="860235"/>
    <lineage>
        <taxon>Bacteria</taxon>
        <taxon>Bacillati</taxon>
        <taxon>Actinomycetota</taxon>
        <taxon>Actinomycetes</taxon>
        <taxon>Pseudonocardiales</taxon>
        <taxon>Pseudonocardiaceae</taxon>
        <taxon>Kibdelosporangium</taxon>
    </lineage>
</organism>
<evidence type="ECO:0000313" key="2">
    <source>
        <dbReference type="Proteomes" id="UP000063699"/>
    </source>
</evidence>
<name>A0A0N9I5F5_9PSEU</name>
<sequence>MIVVVSDHDGYERAPRKGDTAGQGVYLAIVEGATTIWTAGRSAWNYLCRVADPEGVERTFGTHRPSEPWGDWS</sequence>
<dbReference type="STRING" id="860235.AOZ06_27235"/>
<gene>
    <name evidence="1" type="ORF">AOZ06_27235</name>
</gene>
<dbReference type="EMBL" id="CP012752">
    <property type="protein sequence ID" value="ALG10099.1"/>
    <property type="molecule type" value="Genomic_DNA"/>
</dbReference>
<keyword evidence="2" id="KW-1185">Reference proteome</keyword>
<proteinExistence type="predicted"/>
<reference evidence="1 2" key="1">
    <citation type="submission" date="2015-07" db="EMBL/GenBank/DDBJ databases">
        <title>Genome sequencing of Kibdelosporangium phytohabitans.</title>
        <authorList>
            <person name="Qin S."/>
            <person name="Xing K."/>
        </authorList>
    </citation>
    <scope>NUCLEOTIDE SEQUENCE [LARGE SCALE GENOMIC DNA]</scope>
    <source>
        <strain evidence="1 2">KLBMP1111</strain>
    </source>
</reference>
<evidence type="ECO:0000313" key="1">
    <source>
        <dbReference type="EMBL" id="ALG10099.1"/>
    </source>
</evidence>
<dbReference type="Proteomes" id="UP000063699">
    <property type="component" value="Chromosome"/>
</dbReference>
<protein>
    <submittedName>
        <fullName evidence="1">Uncharacterized protein</fullName>
    </submittedName>
</protein>
<dbReference type="KEGG" id="kphy:AOZ06_27235"/>